<dbReference type="InterPro" id="IPR050742">
    <property type="entry name" value="Helicase_Restrict-Modif_Enz"/>
</dbReference>
<dbReference type="GO" id="GO:0004386">
    <property type="term" value="F:helicase activity"/>
    <property type="evidence" value="ECO:0007669"/>
    <property type="project" value="UniProtKB-KW"/>
</dbReference>
<dbReference type="Pfam" id="PF26350">
    <property type="entry name" value="DUF8090"/>
    <property type="match status" value="1"/>
</dbReference>
<dbReference type="SUPFAM" id="SSF56024">
    <property type="entry name" value="Phospholipase D/nuclease"/>
    <property type="match status" value="1"/>
</dbReference>
<reference evidence="3 4" key="1">
    <citation type="submission" date="2010-04" db="EMBL/GenBank/DDBJ databases">
        <authorList>
            <person name="Muzny D."/>
            <person name="Qin X."/>
            <person name="Deng J."/>
            <person name="Jiang H."/>
            <person name="Liu Y."/>
            <person name="Qu J."/>
            <person name="Song X.-Z."/>
            <person name="Zhang L."/>
            <person name="Thornton R."/>
            <person name="Coyle M."/>
            <person name="Francisco L."/>
            <person name="Jackson L."/>
            <person name="Javaid M."/>
            <person name="Korchina V."/>
            <person name="Kovar C."/>
            <person name="Mata R."/>
            <person name="Mathew T."/>
            <person name="Ngo R."/>
            <person name="Nguyen L."/>
            <person name="Nguyen N."/>
            <person name="Okwuonu G."/>
            <person name="Ongeri F."/>
            <person name="Pham C."/>
            <person name="Simmons D."/>
            <person name="Wilczek-Boney K."/>
            <person name="Hale W."/>
            <person name="Jakkamsetti A."/>
            <person name="Pham P."/>
            <person name="Ruth R."/>
            <person name="San Lucas F."/>
            <person name="Warren J."/>
            <person name="Zhang J."/>
            <person name="Zhao Z."/>
            <person name="Zhou C."/>
            <person name="Zhu D."/>
            <person name="Lee S."/>
            <person name="Bess C."/>
            <person name="Blankenburg K."/>
            <person name="Forbes L."/>
            <person name="Fu Q."/>
            <person name="Gubbala S."/>
            <person name="Hirani K."/>
            <person name="Jayaseelan J.C."/>
            <person name="Lara F."/>
            <person name="Munidasa M."/>
            <person name="Palculict T."/>
            <person name="Patil S."/>
            <person name="Pu L.-L."/>
            <person name="Saada N."/>
            <person name="Tang L."/>
            <person name="Weissenberger G."/>
            <person name="Zhu Y."/>
            <person name="Hemphill L."/>
            <person name="Shang Y."/>
            <person name="Youmans B."/>
            <person name="Ayvaz T."/>
            <person name="Ross M."/>
            <person name="Santibanez J."/>
            <person name="Aqrawi P."/>
            <person name="Gross S."/>
            <person name="Joshi V."/>
            <person name="Fowler G."/>
            <person name="Nazareth L."/>
            <person name="Reid J."/>
            <person name="Worley K."/>
            <person name="Petrosino J."/>
            <person name="Highlander S."/>
            <person name="Gibbs R."/>
        </authorList>
    </citation>
    <scope>NUCLEOTIDE SEQUENCE [LARGE SCALE GENOMIC DNA]</scope>
    <source>
        <strain evidence="3 4">DSM 11664</strain>
    </source>
</reference>
<keyword evidence="3" id="KW-0378">Hydrolase</keyword>
<accession>D4YRN5</accession>
<dbReference type="OrthoDB" id="9802848at2"/>
<dbReference type="InterPro" id="IPR058403">
    <property type="entry name" value="DUF8090"/>
</dbReference>
<dbReference type="InterPro" id="IPR027417">
    <property type="entry name" value="P-loop_NTPase"/>
</dbReference>
<dbReference type="Pfam" id="PF04851">
    <property type="entry name" value="ResIII"/>
    <property type="match status" value="1"/>
</dbReference>
<organism evidence="3 4">
    <name type="scientific">Lactobacillus amylolyticus DSM 11664</name>
    <dbReference type="NCBI Taxonomy" id="585524"/>
    <lineage>
        <taxon>Bacteria</taxon>
        <taxon>Bacillati</taxon>
        <taxon>Bacillota</taxon>
        <taxon>Bacilli</taxon>
        <taxon>Lactobacillales</taxon>
        <taxon>Lactobacillaceae</taxon>
        <taxon>Lactobacillus</taxon>
    </lineage>
</organism>
<dbReference type="Gene3D" id="3.40.50.300">
    <property type="entry name" value="P-loop containing nucleotide triphosphate hydrolases"/>
    <property type="match status" value="2"/>
</dbReference>
<evidence type="ECO:0000313" key="3">
    <source>
        <dbReference type="EMBL" id="EFG56230.1"/>
    </source>
</evidence>
<keyword evidence="3" id="KW-0067">ATP-binding</keyword>
<dbReference type="SMART" id="SM00490">
    <property type="entry name" value="HELICc"/>
    <property type="match status" value="1"/>
</dbReference>
<dbReference type="EMBL" id="ADNY01000007">
    <property type="protein sequence ID" value="EFG56230.1"/>
    <property type="molecule type" value="Genomic_DNA"/>
</dbReference>
<dbReference type="PANTHER" id="PTHR47396">
    <property type="entry name" value="TYPE I RESTRICTION ENZYME ECOKI R PROTEIN"/>
    <property type="match status" value="1"/>
</dbReference>
<feature type="domain" description="Helicase C-terminal" evidence="2">
    <location>
        <begin position="415"/>
        <end position="574"/>
    </location>
</feature>
<dbReference type="GO" id="GO:0005829">
    <property type="term" value="C:cytosol"/>
    <property type="evidence" value="ECO:0007669"/>
    <property type="project" value="TreeGrafter"/>
</dbReference>
<gene>
    <name evidence="3" type="ORF">HMPREF0493_0163</name>
</gene>
<keyword evidence="3" id="KW-0347">Helicase</keyword>
<proteinExistence type="predicted"/>
<dbReference type="Pfam" id="PF13091">
    <property type="entry name" value="PLDc_2"/>
    <property type="match status" value="1"/>
</dbReference>
<name>D4YRN5_9LACO</name>
<dbReference type="InterPro" id="IPR006935">
    <property type="entry name" value="Helicase/UvrB_N"/>
</dbReference>
<dbReference type="InterPro" id="IPR014001">
    <property type="entry name" value="Helicase_ATP-bd"/>
</dbReference>
<dbReference type="AlphaFoldDB" id="D4YRN5"/>
<comment type="caution">
    <text evidence="3">The sequence shown here is derived from an EMBL/GenBank/DDBJ whole genome shotgun (WGS) entry which is preliminary data.</text>
</comment>
<dbReference type="REBASE" id="38515">
    <property type="entry name" value="Lam11664ORFAP"/>
</dbReference>
<dbReference type="CDD" id="cd18799">
    <property type="entry name" value="SF2_C_EcoAI-like"/>
    <property type="match status" value="1"/>
</dbReference>
<evidence type="ECO:0000259" key="1">
    <source>
        <dbReference type="PROSITE" id="PS51192"/>
    </source>
</evidence>
<dbReference type="PROSITE" id="PS51192">
    <property type="entry name" value="HELICASE_ATP_BIND_1"/>
    <property type="match status" value="1"/>
</dbReference>
<dbReference type="GO" id="GO:0016787">
    <property type="term" value="F:hydrolase activity"/>
    <property type="evidence" value="ECO:0007669"/>
    <property type="project" value="InterPro"/>
</dbReference>
<dbReference type="PATRIC" id="fig|585524.9.peg.508"/>
<evidence type="ECO:0000313" key="4">
    <source>
        <dbReference type="Proteomes" id="UP000004069"/>
    </source>
</evidence>
<dbReference type="PANTHER" id="PTHR47396:SF1">
    <property type="entry name" value="ATP-DEPENDENT HELICASE IRC3-RELATED"/>
    <property type="match status" value="1"/>
</dbReference>
<dbReference type="InterPro" id="IPR025202">
    <property type="entry name" value="PLD-like_dom"/>
</dbReference>
<sequence length="944" mass="108154">MNKALKDAILNGLYDSHFPGHELYGPRLLENDKNDNIWLTLRRELLTCQSFTWAVAFITQDMLVQLKVVLADLAKKHVTGTLITGDYLGFNEPNVFAELTKIPNLKVKIADQTNFHVKGYLFKHENYETVVIGSANFTRAALLANCEWALKVSSTENAALTKQICRQLQKLGQESAPLTSTWIMNYQRQWKRPNFQKITAKNITQEISPNKMQKQALQNLNELVAAGQKRGLVVSATGTGKTYLGAFAVKDFAPKKFLYIVHRRQIAQKSLSSFRKVIAGKKADYGLLSGNVHESNCKYVFATVQTLTQKNVLNQFDPAEFDYILIDEAHRSASPSYQRILHYFKPKFWLGMTATPERMDKQNVYQIFDYNLAYEIRLRDALEEKMLTPFHYVGVQDYEQDGQVIDETTNLRYLTADERVKYILKQMNYYGYCGAKACGLIFCSRQIEAKKLAVKFIQKGHPAVALTNEDSEADRQKTVKQLKEGSLEYIVTVDLFNEGVDVPELNQIIMLRNTQSSIVFIQQLGRGLRKYPGKEFVTVLDFIGNYRNNYLIPIALNGDTSRSRDLARRETKLPTFVGLSTINFSQIAAARILQSLDKVKLDGLRELRQAYTELKQKIGRPPLLLDFAHYGSVSPLVFAENRSLKHYGNFLQKMGEKLVLTKYESQVLAFITKELVNGKRPHELLLLKLLLTKTSISNEEYCTELDRNGAYHTSELLHSVDDILTLSFFDVKSGKSTKKAEYGNYPLIEHDLLNYRLSLKLTDALQDKDFRMLFLDAIKTGLLLSKKYRSDKQFTLYKQYDREDVCRLLNWPQDVSAPMYGYRVENKETPIFITYKKDSDKKRNAIYNNSLADGCSLRWYTRSPRHIASPEVQKLLHNSQMKIHLFVKQNDATGKEFFYLGQAKIQKDTVKEEKIGPKKKAAVGMNLLLSTPLSASMYDLLFTE</sequence>
<feature type="domain" description="Helicase ATP-binding" evidence="1">
    <location>
        <begin position="222"/>
        <end position="374"/>
    </location>
</feature>
<dbReference type="RefSeq" id="WP_006351317.1">
    <property type="nucleotide sequence ID" value="NZ_ADNY01000007.1"/>
</dbReference>
<dbReference type="CDD" id="cd09204">
    <property type="entry name" value="PLDc_N_DEXD_b2"/>
    <property type="match status" value="1"/>
</dbReference>
<dbReference type="Pfam" id="PF11907">
    <property type="entry name" value="DUF3427"/>
    <property type="match status" value="1"/>
</dbReference>
<dbReference type="eggNOG" id="COG1061">
    <property type="taxonomic scope" value="Bacteria"/>
</dbReference>
<dbReference type="InterPro" id="IPR021835">
    <property type="entry name" value="DUF3427"/>
</dbReference>
<keyword evidence="4" id="KW-1185">Reference proteome</keyword>
<evidence type="ECO:0000259" key="2">
    <source>
        <dbReference type="PROSITE" id="PS51194"/>
    </source>
</evidence>
<dbReference type="SUPFAM" id="SSF52540">
    <property type="entry name" value="P-loop containing nucleoside triphosphate hydrolases"/>
    <property type="match status" value="1"/>
</dbReference>
<dbReference type="SMART" id="SM00487">
    <property type="entry name" value="DEXDc"/>
    <property type="match status" value="1"/>
</dbReference>
<dbReference type="CDD" id="cd18032">
    <property type="entry name" value="DEXHc_RE_I_III_res"/>
    <property type="match status" value="1"/>
</dbReference>
<dbReference type="Proteomes" id="UP000004069">
    <property type="component" value="Unassembled WGS sequence"/>
</dbReference>
<dbReference type="Pfam" id="PF00271">
    <property type="entry name" value="Helicase_C"/>
    <property type="match status" value="1"/>
</dbReference>
<keyword evidence="3" id="KW-0547">Nucleotide-binding</keyword>
<dbReference type="PROSITE" id="PS51194">
    <property type="entry name" value="HELICASE_CTER"/>
    <property type="match status" value="1"/>
</dbReference>
<dbReference type="STRING" id="83683.B1745_00325"/>
<dbReference type="InterPro" id="IPR001650">
    <property type="entry name" value="Helicase_C-like"/>
</dbReference>
<dbReference type="eggNOG" id="COG3886">
    <property type="taxonomic scope" value="Bacteria"/>
</dbReference>
<dbReference type="GO" id="GO:0005524">
    <property type="term" value="F:ATP binding"/>
    <property type="evidence" value="ECO:0007669"/>
    <property type="project" value="InterPro"/>
</dbReference>
<dbReference type="Gene3D" id="3.30.870.10">
    <property type="entry name" value="Endonuclease Chain A"/>
    <property type="match status" value="1"/>
</dbReference>
<dbReference type="GO" id="GO:0003677">
    <property type="term" value="F:DNA binding"/>
    <property type="evidence" value="ECO:0007669"/>
    <property type="project" value="InterPro"/>
</dbReference>
<protein>
    <submittedName>
        <fullName evidence="3">Helicase C-terminal domain protein</fullName>
    </submittedName>
</protein>